<evidence type="ECO:0000256" key="8">
    <source>
        <dbReference type="ARBA" id="ARBA00022840"/>
    </source>
</evidence>
<comment type="caution">
    <text evidence="16">The sequence shown here is derived from an EMBL/GenBank/DDBJ whole genome shotgun (WGS) entry which is preliminary data.</text>
</comment>
<evidence type="ECO:0000313" key="16">
    <source>
        <dbReference type="EMBL" id="POP52905.1"/>
    </source>
</evidence>
<dbReference type="SUPFAM" id="SSF50800">
    <property type="entry name" value="PK beta-barrel domain-like"/>
    <property type="match status" value="1"/>
</dbReference>
<keyword evidence="5" id="KW-0479">Metal-binding</keyword>
<keyword evidence="7 13" id="KW-0418">Kinase</keyword>
<evidence type="ECO:0000259" key="14">
    <source>
        <dbReference type="Pfam" id="PF00224"/>
    </source>
</evidence>
<accession>A0A2S4HFX8</accession>
<dbReference type="Pfam" id="PF00224">
    <property type="entry name" value="PK"/>
    <property type="match status" value="1"/>
</dbReference>
<evidence type="ECO:0000313" key="17">
    <source>
        <dbReference type="Proteomes" id="UP000237222"/>
    </source>
</evidence>
<keyword evidence="11 16" id="KW-0670">Pyruvate</keyword>
<dbReference type="InterPro" id="IPR015813">
    <property type="entry name" value="Pyrv/PenolPyrv_kinase-like_dom"/>
</dbReference>
<dbReference type="InterPro" id="IPR015793">
    <property type="entry name" value="Pyrv_Knase_brl"/>
</dbReference>
<evidence type="ECO:0000256" key="6">
    <source>
        <dbReference type="ARBA" id="ARBA00022741"/>
    </source>
</evidence>
<dbReference type="Gene3D" id="3.20.20.60">
    <property type="entry name" value="Phosphoenolpyruvate-binding domains"/>
    <property type="match status" value="1"/>
</dbReference>
<evidence type="ECO:0000256" key="12">
    <source>
        <dbReference type="NCBIfam" id="TIGR01064"/>
    </source>
</evidence>
<dbReference type="GO" id="GO:0000287">
    <property type="term" value="F:magnesium ion binding"/>
    <property type="evidence" value="ECO:0007669"/>
    <property type="project" value="UniProtKB-UniRule"/>
</dbReference>
<dbReference type="Proteomes" id="UP000237222">
    <property type="component" value="Unassembled WGS sequence"/>
</dbReference>
<evidence type="ECO:0000256" key="10">
    <source>
        <dbReference type="ARBA" id="ARBA00023152"/>
    </source>
</evidence>
<dbReference type="AlphaFoldDB" id="A0A2S4HFX8"/>
<keyword evidence="6" id="KW-0547">Nucleotide-binding</keyword>
<dbReference type="InterPro" id="IPR040442">
    <property type="entry name" value="Pyrv_kinase-like_dom_sf"/>
</dbReference>
<dbReference type="Gene3D" id="3.40.1380.20">
    <property type="entry name" value="Pyruvate kinase, C-terminal domain"/>
    <property type="match status" value="1"/>
</dbReference>
<feature type="domain" description="Pyruvate kinase C-terminal" evidence="15">
    <location>
        <begin position="363"/>
        <end position="474"/>
    </location>
</feature>
<comment type="similarity">
    <text evidence="2 13">Belongs to the pyruvate kinase family.</text>
</comment>
<dbReference type="SUPFAM" id="SSF51621">
    <property type="entry name" value="Phosphoenolpyruvate/pyruvate domain"/>
    <property type="match status" value="1"/>
</dbReference>
<evidence type="ECO:0000256" key="3">
    <source>
        <dbReference type="ARBA" id="ARBA00012142"/>
    </source>
</evidence>
<organism evidence="16 17">
    <name type="scientific">Zhongshania marina</name>
    <dbReference type="NCBI Taxonomy" id="2304603"/>
    <lineage>
        <taxon>Bacteria</taxon>
        <taxon>Pseudomonadati</taxon>
        <taxon>Pseudomonadota</taxon>
        <taxon>Gammaproteobacteria</taxon>
        <taxon>Cellvibrionales</taxon>
        <taxon>Spongiibacteraceae</taxon>
        <taxon>Zhongshania</taxon>
    </lineage>
</organism>
<keyword evidence="10 13" id="KW-0324">Glycolysis</keyword>
<evidence type="ECO:0000256" key="11">
    <source>
        <dbReference type="ARBA" id="ARBA00023317"/>
    </source>
</evidence>
<dbReference type="Gene3D" id="2.40.33.10">
    <property type="entry name" value="PK beta-barrel domain-like"/>
    <property type="match status" value="1"/>
</dbReference>
<evidence type="ECO:0000256" key="5">
    <source>
        <dbReference type="ARBA" id="ARBA00022723"/>
    </source>
</evidence>
<keyword evidence="9 13" id="KW-0460">Magnesium</keyword>
<comment type="catalytic activity">
    <reaction evidence="13">
        <text>pyruvate + ATP = phosphoenolpyruvate + ADP + H(+)</text>
        <dbReference type="Rhea" id="RHEA:18157"/>
        <dbReference type="ChEBI" id="CHEBI:15361"/>
        <dbReference type="ChEBI" id="CHEBI:15378"/>
        <dbReference type="ChEBI" id="CHEBI:30616"/>
        <dbReference type="ChEBI" id="CHEBI:58702"/>
        <dbReference type="ChEBI" id="CHEBI:456216"/>
        <dbReference type="EC" id="2.7.1.40"/>
    </reaction>
</comment>
<evidence type="ECO:0000256" key="13">
    <source>
        <dbReference type="RuleBase" id="RU000504"/>
    </source>
</evidence>
<evidence type="ECO:0000256" key="2">
    <source>
        <dbReference type="ARBA" id="ARBA00008663"/>
    </source>
</evidence>
<feature type="domain" description="Pyruvate kinase barrel" evidence="14">
    <location>
        <begin position="5"/>
        <end position="331"/>
    </location>
</feature>
<evidence type="ECO:0000256" key="7">
    <source>
        <dbReference type="ARBA" id="ARBA00022777"/>
    </source>
</evidence>
<dbReference type="GO" id="GO:0030955">
    <property type="term" value="F:potassium ion binding"/>
    <property type="evidence" value="ECO:0007669"/>
    <property type="project" value="UniProtKB-UniRule"/>
</dbReference>
<proteinExistence type="inferred from homology"/>
<dbReference type="InterPro" id="IPR036918">
    <property type="entry name" value="Pyrv_Knase_C_sf"/>
</dbReference>
<dbReference type="PANTHER" id="PTHR11817">
    <property type="entry name" value="PYRUVATE KINASE"/>
    <property type="match status" value="1"/>
</dbReference>
<dbReference type="NCBIfam" id="TIGR01064">
    <property type="entry name" value="pyruv_kin"/>
    <property type="match status" value="1"/>
</dbReference>
<dbReference type="SUPFAM" id="SSF52935">
    <property type="entry name" value="PK C-terminal domain-like"/>
    <property type="match status" value="1"/>
</dbReference>
<dbReference type="OrthoDB" id="9812123at2"/>
<reference evidence="16" key="1">
    <citation type="submission" date="2018-01" db="EMBL/GenBank/DDBJ databases">
        <authorList>
            <person name="Yu X.-D."/>
        </authorList>
    </citation>
    <scope>NUCLEOTIDE SEQUENCE</scope>
    <source>
        <strain evidence="16">ZX-21</strain>
    </source>
</reference>
<name>A0A2S4HFX8_9GAMM</name>
<keyword evidence="4 13" id="KW-0808">Transferase</keyword>
<keyword evidence="8" id="KW-0067">ATP-binding</keyword>
<dbReference type="PRINTS" id="PR01050">
    <property type="entry name" value="PYRUVTKNASE"/>
</dbReference>
<sequence length="477" mass="50974">MAVFMRRTKIVATVGPACDSRETLAEMISAGVNVFRLNFSHGTAEEHADRAALIRELAAEAGVYVGLLGDLQGPKIRLRKLAVDPIELKKGTALILDTELADGEGDAGHIGVDYEPLARSVSAGDVLLLDDGRLRLSVDRVVGEQVFCRSESVGKLQSRKGINRLGGGLSAPALTDKDMEDIKLAAQIGLDFIAVSFPSSAEDIEDARLKLESAGCFAHIIGKIERAEAVANDEHLDNLIRACDGVMVARGDLGVEIGDASLIGLQKHIIKRARVLNRPVITATQMMESMVSSPVPTRAEVFDVANAVLDGTDAVMLSAETASGMYPVETVKAMARNCEGAELYPSARKSSYRLERKFDTVEETLAMSAVYAANHQVGVKAIVSMTETGRTVLLMSRLTSGIPIFAFSRNPDTCNRVSLYRGVYAVASDSAGIEVAACVEAIRARGYVETDDLILGTTGDEVGVDGHTNTLKIVRVN</sequence>
<protein>
    <recommendedName>
        <fullName evidence="3 12">Pyruvate kinase</fullName>
        <ecNumber evidence="3 12">2.7.1.40</ecNumber>
    </recommendedName>
</protein>
<dbReference type="InterPro" id="IPR015795">
    <property type="entry name" value="Pyrv_Knase_C"/>
</dbReference>
<dbReference type="EMBL" id="PQGG01000021">
    <property type="protein sequence ID" value="POP52905.1"/>
    <property type="molecule type" value="Genomic_DNA"/>
</dbReference>
<evidence type="ECO:0000256" key="9">
    <source>
        <dbReference type="ARBA" id="ARBA00022842"/>
    </source>
</evidence>
<gene>
    <name evidence="16" type="primary">pyk</name>
    <name evidence="16" type="ORF">C0068_09800</name>
</gene>
<dbReference type="GO" id="GO:0005524">
    <property type="term" value="F:ATP binding"/>
    <property type="evidence" value="ECO:0007669"/>
    <property type="project" value="UniProtKB-KW"/>
</dbReference>
<evidence type="ECO:0000256" key="4">
    <source>
        <dbReference type="ARBA" id="ARBA00022679"/>
    </source>
</evidence>
<dbReference type="InterPro" id="IPR015806">
    <property type="entry name" value="Pyrv_Knase_insert_dom_sf"/>
</dbReference>
<dbReference type="InterPro" id="IPR001697">
    <property type="entry name" value="Pyr_Knase"/>
</dbReference>
<dbReference type="GO" id="GO:0004743">
    <property type="term" value="F:pyruvate kinase activity"/>
    <property type="evidence" value="ECO:0007669"/>
    <property type="project" value="UniProtKB-UniRule"/>
</dbReference>
<comment type="pathway">
    <text evidence="1 13">Carbohydrate degradation; glycolysis; pyruvate from D-glyceraldehyde 3-phosphate: step 5/5.</text>
</comment>
<dbReference type="Pfam" id="PF02887">
    <property type="entry name" value="PK_C"/>
    <property type="match status" value="1"/>
</dbReference>
<dbReference type="EC" id="2.7.1.40" evidence="3 12"/>
<dbReference type="FunFam" id="2.40.33.10:FF:000001">
    <property type="entry name" value="Pyruvate kinase"/>
    <property type="match status" value="1"/>
</dbReference>
<evidence type="ECO:0000256" key="1">
    <source>
        <dbReference type="ARBA" id="ARBA00004997"/>
    </source>
</evidence>
<dbReference type="GO" id="GO:0016301">
    <property type="term" value="F:kinase activity"/>
    <property type="evidence" value="ECO:0007669"/>
    <property type="project" value="UniProtKB-KW"/>
</dbReference>
<evidence type="ECO:0000259" key="15">
    <source>
        <dbReference type="Pfam" id="PF02887"/>
    </source>
</evidence>
<dbReference type="NCBIfam" id="NF004491">
    <property type="entry name" value="PRK05826.1"/>
    <property type="match status" value="1"/>
</dbReference>
<dbReference type="InterPro" id="IPR011037">
    <property type="entry name" value="Pyrv_Knase-like_insert_dom_sf"/>
</dbReference>
<dbReference type="UniPathway" id="UPA00109">
    <property type="reaction ID" value="UER00188"/>
</dbReference>